<evidence type="ECO:0000256" key="4">
    <source>
        <dbReference type="ARBA" id="ARBA00022768"/>
    </source>
</evidence>
<dbReference type="PROSITE" id="PS51722">
    <property type="entry name" value="G_TR_2"/>
    <property type="match status" value="1"/>
</dbReference>
<dbReference type="CDD" id="cd03707">
    <property type="entry name" value="EFTU_III"/>
    <property type="match status" value="1"/>
</dbReference>
<reference evidence="12 13" key="1">
    <citation type="submission" date="2018-02" db="EMBL/GenBank/DDBJ databases">
        <title>Genomic Encyclopedia of Archaeal and Bacterial Type Strains, Phase II (KMG-II): from individual species to whole genera.</title>
        <authorList>
            <person name="Goeker M."/>
        </authorList>
    </citation>
    <scope>NUCLEOTIDE SEQUENCE [LARGE SCALE GENOMIC DNA]</scope>
    <source>
        <strain evidence="12 13">DSM 15099</strain>
    </source>
</reference>
<dbReference type="GO" id="GO:0000287">
    <property type="term" value="F:magnesium ion binding"/>
    <property type="evidence" value="ECO:0007669"/>
    <property type="project" value="UniProtKB-UniRule"/>
</dbReference>
<accession>A0A2S6FY31</accession>
<dbReference type="PANTHER" id="PTHR43721:SF22">
    <property type="entry name" value="ELONGATION FACTOR TU, MITOCHONDRIAL"/>
    <property type="match status" value="1"/>
</dbReference>
<evidence type="ECO:0000256" key="6">
    <source>
        <dbReference type="ARBA" id="ARBA00022842"/>
    </source>
</evidence>
<dbReference type="GO" id="GO:0005829">
    <property type="term" value="C:cytosol"/>
    <property type="evidence" value="ECO:0007669"/>
    <property type="project" value="TreeGrafter"/>
</dbReference>
<dbReference type="InterPro" id="IPR004541">
    <property type="entry name" value="Transl_elong_EFTu/EF1A_bac/org"/>
</dbReference>
<dbReference type="FunFam" id="3.40.50.300:FF:000003">
    <property type="entry name" value="Elongation factor Tu"/>
    <property type="match status" value="1"/>
</dbReference>
<dbReference type="STRING" id="37659.GCA_000703125_00715"/>
<evidence type="ECO:0000256" key="9">
    <source>
        <dbReference type="ARBA" id="ARBA00029554"/>
    </source>
</evidence>
<dbReference type="GO" id="GO:0003746">
    <property type="term" value="F:translation elongation factor activity"/>
    <property type="evidence" value="ECO:0007669"/>
    <property type="project" value="UniProtKB-UniRule"/>
</dbReference>
<evidence type="ECO:0000256" key="8">
    <source>
        <dbReference type="ARBA" id="ARBA00023134"/>
    </source>
</evidence>
<dbReference type="SUPFAM" id="SSF50447">
    <property type="entry name" value="Translation proteins"/>
    <property type="match status" value="1"/>
</dbReference>
<dbReference type="NCBIfam" id="TIGR00485">
    <property type="entry name" value="EF-Tu"/>
    <property type="match status" value="1"/>
</dbReference>
<dbReference type="InterPro" id="IPR005225">
    <property type="entry name" value="Small_GTP-bd"/>
</dbReference>
<dbReference type="EMBL" id="PTIS01000006">
    <property type="protein sequence ID" value="PPK48514.1"/>
    <property type="molecule type" value="Genomic_DNA"/>
</dbReference>
<dbReference type="NCBIfam" id="NF009372">
    <property type="entry name" value="PRK12735.1"/>
    <property type="match status" value="1"/>
</dbReference>
<dbReference type="CDD" id="cd01884">
    <property type="entry name" value="EF_Tu"/>
    <property type="match status" value="1"/>
</dbReference>
<dbReference type="AlphaFoldDB" id="A0A2S6FY31"/>
<evidence type="ECO:0000256" key="3">
    <source>
        <dbReference type="ARBA" id="ARBA00022741"/>
    </source>
</evidence>
<keyword evidence="8 10" id="KW-0342">GTP-binding</keyword>
<dbReference type="Pfam" id="PF03144">
    <property type="entry name" value="GTP_EFTU_D2"/>
    <property type="match status" value="1"/>
</dbReference>
<feature type="binding site" evidence="10">
    <location>
        <begin position="81"/>
        <end position="85"/>
    </location>
    <ligand>
        <name>GTP</name>
        <dbReference type="ChEBI" id="CHEBI:37565"/>
    </ligand>
</feature>
<dbReference type="RefSeq" id="WP_104409696.1">
    <property type="nucleotide sequence ID" value="NZ_PTIS01000006.1"/>
</dbReference>
<evidence type="ECO:0000259" key="11">
    <source>
        <dbReference type="PROSITE" id="PS51722"/>
    </source>
</evidence>
<comment type="subunit">
    <text evidence="10">Monomer.</text>
</comment>
<keyword evidence="7 10" id="KW-0648">Protein biosynthesis</keyword>
<evidence type="ECO:0000256" key="10">
    <source>
        <dbReference type="HAMAP-Rule" id="MF_00118"/>
    </source>
</evidence>
<comment type="catalytic activity">
    <reaction evidence="10">
        <text>GTP + H2O = GDP + phosphate + H(+)</text>
        <dbReference type="Rhea" id="RHEA:19669"/>
        <dbReference type="ChEBI" id="CHEBI:15377"/>
        <dbReference type="ChEBI" id="CHEBI:15378"/>
        <dbReference type="ChEBI" id="CHEBI:37565"/>
        <dbReference type="ChEBI" id="CHEBI:43474"/>
        <dbReference type="ChEBI" id="CHEBI:58189"/>
        <dbReference type="EC" id="3.6.5.3"/>
    </reaction>
</comment>
<dbReference type="FunFam" id="2.40.30.10:FF:000001">
    <property type="entry name" value="Elongation factor Tu"/>
    <property type="match status" value="1"/>
</dbReference>
<dbReference type="GO" id="GO:0003924">
    <property type="term" value="F:GTPase activity"/>
    <property type="evidence" value="ECO:0007669"/>
    <property type="project" value="UniProtKB-UniRule"/>
</dbReference>
<dbReference type="Gene3D" id="3.40.50.300">
    <property type="entry name" value="P-loop containing nucleotide triphosphate hydrolases"/>
    <property type="match status" value="1"/>
</dbReference>
<feature type="binding site" evidence="10">
    <location>
        <begin position="136"/>
        <end position="139"/>
    </location>
    <ligand>
        <name>GTP</name>
        <dbReference type="ChEBI" id="CHEBI:37565"/>
    </ligand>
</feature>
<dbReference type="Proteomes" id="UP000239863">
    <property type="component" value="Unassembled WGS sequence"/>
</dbReference>
<dbReference type="InterPro" id="IPR004161">
    <property type="entry name" value="EFTu-like_2"/>
</dbReference>
<keyword evidence="4 10" id="KW-0251">Elongation factor</keyword>
<protein>
    <recommendedName>
        <fullName evidence="9 10">Elongation factor Tu</fullName>
        <shortName evidence="10">EF-Tu</shortName>
        <ecNumber evidence="10">3.6.5.3</ecNumber>
    </recommendedName>
</protein>
<feature type="domain" description="Tr-type G" evidence="11">
    <location>
        <begin position="10"/>
        <end position="206"/>
    </location>
</feature>
<dbReference type="NCBIfam" id="NF009373">
    <property type="entry name" value="PRK12736.1"/>
    <property type="match status" value="1"/>
</dbReference>
<keyword evidence="6 10" id="KW-0460">Magnesium</keyword>
<proteinExistence type="inferred from homology"/>
<dbReference type="InterPro" id="IPR033720">
    <property type="entry name" value="EFTU_2"/>
</dbReference>
<dbReference type="InterPro" id="IPR031157">
    <property type="entry name" value="G_TR_CS"/>
</dbReference>
<dbReference type="InterPro" id="IPR009000">
    <property type="entry name" value="Transl_B-barrel_sf"/>
</dbReference>
<dbReference type="EC" id="3.6.5.3" evidence="10"/>
<dbReference type="HAMAP" id="MF_00118_B">
    <property type="entry name" value="EF_Tu_B"/>
    <property type="match status" value="1"/>
</dbReference>
<evidence type="ECO:0000256" key="5">
    <source>
        <dbReference type="ARBA" id="ARBA00022801"/>
    </source>
</evidence>
<keyword evidence="3 10" id="KW-0547">Nucleotide-binding</keyword>
<dbReference type="CDD" id="cd03697">
    <property type="entry name" value="EFTU_II"/>
    <property type="match status" value="1"/>
</dbReference>
<dbReference type="PANTHER" id="PTHR43721">
    <property type="entry name" value="ELONGATION FACTOR TU-RELATED"/>
    <property type="match status" value="1"/>
</dbReference>
<dbReference type="InterPro" id="IPR000795">
    <property type="entry name" value="T_Tr_GTP-bd_dom"/>
</dbReference>
<evidence type="ECO:0000313" key="12">
    <source>
        <dbReference type="EMBL" id="PPK48514.1"/>
    </source>
</evidence>
<comment type="subcellular location">
    <subcellularLocation>
        <location evidence="10">Cytoplasm</location>
    </subcellularLocation>
</comment>
<keyword evidence="10" id="KW-0479">Metal-binding</keyword>
<dbReference type="NCBIfam" id="TIGR00231">
    <property type="entry name" value="small_GTP"/>
    <property type="match status" value="1"/>
</dbReference>
<evidence type="ECO:0000256" key="2">
    <source>
        <dbReference type="ARBA" id="ARBA00022490"/>
    </source>
</evidence>
<evidence type="ECO:0000313" key="13">
    <source>
        <dbReference type="Proteomes" id="UP000239863"/>
    </source>
</evidence>
<dbReference type="InterPro" id="IPR050055">
    <property type="entry name" value="EF-Tu_GTPase"/>
</dbReference>
<dbReference type="Pfam" id="PF03143">
    <property type="entry name" value="GTP_EFTU_D3"/>
    <property type="match status" value="1"/>
</dbReference>
<comment type="function">
    <text evidence="10">GTP hydrolase that promotes the GTP-dependent binding of aminoacyl-tRNA to the A-site of ribosomes during protein biosynthesis.</text>
</comment>
<evidence type="ECO:0000256" key="1">
    <source>
        <dbReference type="ARBA" id="ARBA00007249"/>
    </source>
</evidence>
<dbReference type="PRINTS" id="PR00315">
    <property type="entry name" value="ELONGATNFCT"/>
</dbReference>
<organism evidence="12 13">
    <name type="scientific">Clostridium algidicarnis DSM 15099</name>
    <dbReference type="NCBI Taxonomy" id="1121295"/>
    <lineage>
        <taxon>Bacteria</taxon>
        <taxon>Bacillati</taxon>
        <taxon>Bacillota</taxon>
        <taxon>Clostridia</taxon>
        <taxon>Eubacteriales</taxon>
        <taxon>Clostridiaceae</taxon>
        <taxon>Clostridium</taxon>
    </lineage>
</organism>
<dbReference type="SUPFAM" id="SSF52540">
    <property type="entry name" value="P-loop containing nucleoside triphosphate hydrolases"/>
    <property type="match status" value="1"/>
</dbReference>
<feature type="binding site" evidence="10">
    <location>
        <position position="26"/>
    </location>
    <ligand>
        <name>Mg(2+)</name>
        <dbReference type="ChEBI" id="CHEBI:18420"/>
    </ligand>
</feature>
<dbReference type="InterPro" id="IPR004160">
    <property type="entry name" value="Transl_elong_EFTu/EF1A_C"/>
</dbReference>
<keyword evidence="5 10" id="KW-0378">Hydrolase</keyword>
<dbReference type="Gene3D" id="2.40.30.10">
    <property type="entry name" value="Translation factors"/>
    <property type="match status" value="2"/>
</dbReference>
<dbReference type="InterPro" id="IPR041709">
    <property type="entry name" value="EF-Tu_GTP-bd"/>
</dbReference>
<keyword evidence="2 10" id="KW-0963">Cytoplasm</keyword>
<evidence type="ECO:0000256" key="7">
    <source>
        <dbReference type="ARBA" id="ARBA00022917"/>
    </source>
</evidence>
<dbReference type="OrthoDB" id="9804504at2"/>
<dbReference type="NCBIfam" id="NF000766">
    <property type="entry name" value="PRK00049.1"/>
    <property type="match status" value="1"/>
</dbReference>
<feature type="binding site" evidence="10">
    <location>
        <begin position="19"/>
        <end position="26"/>
    </location>
    <ligand>
        <name>GTP</name>
        <dbReference type="ChEBI" id="CHEBI:37565"/>
    </ligand>
</feature>
<dbReference type="GO" id="GO:0005525">
    <property type="term" value="F:GTP binding"/>
    <property type="evidence" value="ECO:0007669"/>
    <property type="project" value="UniProtKB-UniRule"/>
</dbReference>
<dbReference type="Pfam" id="PF00009">
    <property type="entry name" value="GTP_EFTU"/>
    <property type="match status" value="1"/>
</dbReference>
<sequence length="397" mass="43506">MSKAKFERSKPHVNIGTIGHVDHGKTTLTAAITSVLANRGFAEAFKYDQIDKAPEEKERGITINTSHVEYETEKRHYAHVDCPGHADYVKNMITGAAQMDGAILVVSAADGPMPQTREHILLASRVGVGYIVVFLNKSDMVDDPELLELVEMEVRELLSEYDFPGDDTPIVAGSALKALENPTDEVAIKPILDLMDAIDSYIPTPERATDKPFLMPVEDVFTITGRGTVATGRVETGVLKVGEEVELVGLSEDKRKVVVTGVEMFRKLLDQAMAGDNVGVLLRGIQRAEIERGQVLAKPGSVNPHNKFVGQVYVLKKEEGGRHTPFFDGYRPQFYFRTTDVTGSIKLPDGMEMVMPGDHIDMNVELINPVAMDEGLRFAIREGGRTVGSGVVTTITK</sequence>
<dbReference type="PROSITE" id="PS00301">
    <property type="entry name" value="G_TR_1"/>
    <property type="match status" value="1"/>
</dbReference>
<comment type="caution">
    <text evidence="12">The sequence shown here is derived from an EMBL/GenBank/DDBJ whole genome shotgun (WGS) entry which is preliminary data.</text>
</comment>
<dbReference type="SUPFAM" id="SSF50465">
    <property type="entry name" value="EF-Tu/eEF-1alpha/eIF2-gamma C-terminal domain"/>
    <property type="match status" value="1"/>
</dbReference>
<dbReference type="InterPro" id="IPR027417">
    <property type="entry name" value="P-loop_NTPase"/>
</dbReference>
<gene>
    <name evidence="10" type="primary">tuf</name>
    <name evidence="12" type="ORF">BD821_10635</name>
</gene>
<name>A0A2S6FY31_9CLOT</name>
<dbReference type="InterPro" id="IPR009001">
    <property type="entry name" value="Transl_elong_EF1A/Init_IF2_C"/>
</dbReference>
<comment type="similarity">
    <text evidence="1 10">Belongs to the TRAFAC class translation factor GTPase superfamily. Classic translation factor GTPase family. EF-Tu/EF-1A subfamily.</text>
</comment>